<dbReference type="Pfam" id="PF03358">
    <property type="entry name" value="FMN_red"/>
    <property type="match status" value="1"/>
</dbReference>
<dbReference type="Gene3D" id="3.40.50.360">
    <property type="match status" value="1"/>
</dbReference>
<protein>
    <submittedName>
        <fullName evidence="4">Multimeric flavodoxin WrbA</fullName>
    </submittedName>
</protein>
<dbReference type="InterPro" id="IPR005025">
    <property type="entry name" value="FMN_Rdtase-like_dom"/>
</dbReference>
<dbReference type="AlphaFoldDB" id="A0A1H0DGG7"/>
<evidence type="ECO:0000313" key="5">
    <source>
        <dbReference type="Proteomes" id="UP000199182"/>
    </source>
</evidence>
<keyword evidence="1" id="KW-0285">Flavoprotein</keyword>
<evidence type="ECO:0000259" key="3">
    <source>
        <dbReference type="Pfam" id="PF03358"/>
    </source>
</evidence>
<dbReference type="InterPro" id="IPR051796">
    <property type="entry name" value="ISF_SsuE-like"/>
</dbReference>
<organism evidence="4 5">
    <name type="scientific">Acetanaerobacterium elongatum</name>
    <dbReference type="NCBI Taxonomy" id="258515"/>
    <lineage>
        <taxon>Bacteria</taxon>
        <taxon>Bacillati</taxon>
        <taxon>Bacillota</taxon>
        <taxon>Clostridia</taxon>
        <taxon>Eubacteriales</taxon>
        <taxon>Oscillospiraceae</taxon>
        <taxon>Acetanaerobacterium</taxon>
    </lineage>
</organism>
<keyword evidence="5" id="KW-1185">Reference proteome</keyword>
<evidence type="ECO:0000256" key="1">
    <source>
        <dbReference type="ARBA" id="ARBA00022630"/>
    </source>
</evidence>
<dbReference type="Proteomes" id="UP000199182">
    <property type="component" value="Unassembled WGS sequence"/>
</dbReference>
<accession>A0A1H0DGG7</accession>
<dbReference type="GO" id="GO:0016491">
    <property type="term" value="F:oxidoreductase activity"/>
    <property type="evidence" value="ECO:0007669"/>
    <property type="project" value="InterPro"/>
</dbReference>
<dbReference type="PANTHER" id="PTHR43278">
    <property type="entry name" value="NAD(P)H-DEPENDENT FMN-CONTAINING OXIDOREDUCTASE YWQN-RELATED"/>
    <property type="match status" value="1"/>
</dbReference>
<dbReference type="EMBL" id="FNID01000028">
    <property type="protein sequence ID" value="SDN69245.1"/>
    <property type="molecule type" value="Genomic_DNA"/>
</dbReference>
<name>A0A1H0DGG7_9FIRM</name>
<sequence length="188" mass="20551">MKVTAICGSAHKDGNTETIMKLVLRELQAQQIETELIPLCDLEIQPCRGCFACRGKGQCTAIRDDFGGCFERMVSAQGILLGSPVYSADISAKMKAFLERAGVVAACNPGLLKYKVCASVAAVRRGGGLTTVDTMNHFFLNKETVLVGSTYWNMVYGKESGEVLQDEEGIKNMKNLGENMAWVLKRLF</sequence>
<keyword evidence="2" id="KW-0288">FMN</keyword>
<evidence type="ECO:0000313" key="4">
    <source>
        <dbReference type="EMBL" id="SDN69245.1"/>
    </source>
</evidence>
<feature type="domain" description="NADPH-dependent FMN reductase-like" evidence="3">
    <location>
        <begin position="1"/>
        <end position="154"/>
    </location>
</feature>
<dbReference type="PANTHER" id="PTHR43278:SF4">
    <property type="entry name" value="NAD(P)H-DEPENDENT FMN-CONTAINING OXIDOREDUCTASE YWQN-RELATED"/>
    <property type="match status" value="1"/>
</dbReference>
<evidence type="ECO:0000256" key="2">
    <source>
        <dbReference type="ARBA" id="ARBA00022643"/>
    </source>
</evidence>
<dbReference type="STRING" id="258515.SAMN05192585_12834"/>
<gene>
    <name evidence="4" type="ORF">SAMN05192585_12834</name>
</gene>
<proteinExistence type="predicted"/>
<dbReference type="OrthoDB" id="9805976at2"/>
<reference evidence="4 5" key="1">
    <citation type="submission" date="2016-10" db="EMBL/GenBank/DDBJ databases">
        <authorList>
            <person name="de Groot N.N."/>
        </authorList>
    </citation>
    <scope>NUCLEOTIDE SEQUENCE [LARGE SCALE GENOMIC DNA]</scope>
    <source>
        <strain evidence="4 5">CGMCC 1.5012</strain>
    </source>
</reference>
<dbReference type="SUPFAM" id="SSF52218">
    <property type="entry name" value="Flavoproteins"/>
    <property type="match status" value="1"/>
</dbReference>
<dbReference type="RefSeq" id="WP_092641719.1">
    <property type="nucleotide sequence ID" value="NZ_FNID01000028.1"/>
</dbReference>
<dbReference type="InterPro" id="IPR029039">
    <property type="entry name" value="Flavoprotein-like_sf"/>
</dbReference>